<proteinExistence type="predicted"/>
<keyword evidence="3" id="KW-1185">Reference proteome</keyword>
<dbReference type="RefSeq" id="WP_027325577.1">
    <property type="nucleotide sequence ID" value="NZ_VKLW01000008.1"/>
</dbReference>
<accession>A0A5D3EEB6</accession>
<sequence length="69" mass="8096">MNQFNKGWWNCFLSYTDELAQIKRDFDVIANAQLKAAGVEKKEIEGVLKTEMMSDKTREFLTEYKDNLT</sequence>
<dbReference type="AlphaFoldDB" id="A0A5D3EEB6"/>
<name>A0A5D3EEB6_9BACE</name>
<reference evidence="2 3" key="1">
    <citation type="submission" date="2019-07" db="EMBL/GenBank/DDBJ databases">
        <title>Draft Genome Sequences of Bacteroides pyogenes Strains Isolated from the Uterus Holstein Dairy Cows with Metritis.</title>
        <authorList>
            <person name="Cunha F."/>
            <person name="Galvao K.N."/>
            <person name="Jeon S.J."/>
            <person name="Jeong K.C."/>
        </authorList>
    </citation>
    <scope>NUCLEOTIDE SEQUENCE [LARGE SCALE GENOMIC DNA]</scope>
    <source>
        <strain evidence="2 3">KG-31</strain>
    </source>
</reference>
<dbReference type="Proteomes" id="UP000324383">
    <property type="component" value="Unassembled WGS sequence"/>
</dbReference>
<organism evidence="2 3">
    <name type="scientific">Bacteroides pyogenes</name>
    <dbReference type="NCBI Taxonomy" id="310300"/>
    <lineage>
        <taxon>Bacteria</taxon>
        <taxon>Pseudomonadati</taxon>
        <taxon>Bacteroidota</taxon>
        <taxon>Bacteroidia</taxon>
        <taxon>Bacteroidales</taxon>
        <taxon>Bacteroidaceae</taxon>
        <taxon>Bacteroides</taxon>
    </lineage>
</organism>
<dbReference type="EMBL" id="VKLW01000008">
    <property type="protein sequence ID" value="TYK34362.1"/>
    <property type="molecule type" value="Genomic_DNA"/>
</dbReference>
<dbReference type="EMBL" id="VKLW01000023">
    <property type="protein sequence ID" value="TYK32810.1"/>
    <property type="molecule type" value="Genomic_DNA"/>
</dbReference>
<protein>
    <submittedName>
        <fullName evidence="2">Uncharacterized protein</fullName>
    </submittedName>
</protein>
<evidence type="ECO:0000313" key="3">
    <source>
        <dbReference type="Proteomes" id="UP000324383"/>
    </source>
</evidence>
<evidence type="ECO:0000313" key="2">
    <source>
        <dbReference type="EMBL" id="TYK34362.1"/>
    </source>
</evidence>
<comment type="caution">
    <text evidence="2">The sequence shown here is derived from an EMBL/GenBank/DDBJ whole genome shotgun (WGS) entry which is preliminary data.</text>
</comment>
<evidence type="ECO:0000313" key="1">
    <source>
        <dbReference type="EMBL" id="TYK32810.1"/>
    </source>
</evidence>
<gene>
    <name evidence="2" type="ORF">FNJ60_05060</name>
    <name evidence="1" type="ORF">FNJ60_10390</name>
</gene>